<evidence type="ECO:0000256" key="3">
    <source>
        <dbReference type="ARBA" id="ARBA00022490"/>
    </source>
</evidence>
<keyword evidence="3 7" id="KW-0963">Cytoplasm</keyword>
<comment type="catalytic activity">
    <reaction evidence="1 7">
        <text>Endonucleolytic cleavage at apurinic or apyrimidinic sites to products with a 5'-phosphate.</text>
        <dbReference type="EC" id="3.1.21.7"/>
    </reaction>
</comment>
<dbReference type="Proteomes" id="UP000016887">
    <property type="component" value="Chromosome"/>
</dbReference>
<dbReference type="EC" id="3.1.21.7" evidence="7"/>
<comment type="function">
    <text evidence="7">DNA repair enzyme involved in the repair of deaminated bases. Selectively cleaves double-stranded DNA at the second phosphodiester bond 3' to a deoxyinosine leaving behind the intact lesion on the nicked DNA.</text>
</comment>
<dbReference type="KEGG" id="acj:ACAM_0391"/>
<comment type="cofactor">
    <cofactor evidence="7">
        <name>Mg(2+)</name>
        <dbReference type="ChEBI" id="CHEBI:18420"/>
    </cofactor>
</comment>
<evidence type="ECO:0000256" key="6">
    <source>
        <dbReference type="ARBA" id="ARBA00022801"/>
    </source>
</evidence>
<dbReference type="STRING" id="1198449.ACAM_0391"/>
<reference evidence="8 9" key="1">
    <citation type="journal article" date="2013" name="Appl. Environ. Microbiol.">
        <title>Variation of the Virus-Related Elements within Syntenic Genomes of the Hyperthermophilic Archaeon Aeropyrum.</title>
        <authorList>
            <person name="Daifuku T."/>
            <person name="Yoshida T."/>
            <person name="Kitamura T."/>
            <person name="Kawaichi S."/>
            <person name="Inoue T."/>
            <person name="Nomura K."/>
            <person name="Yoshida Y."/>
            <person name="Kuno S."/>
            <person name="Sako Y."/>
        </authorList>
    </citation>
    <scope>NUCLEOTIDE SEQUENCE [LARGE SCALE GENOMIC DNA]</scope>
    <source>
        <strain evidence="8 9">SY1</strain>
    </source>
</reference>
<protein>
    <recommendedName>
        <fullName evidence="7">Endonuclease V</fullName>
        <ecNumber evidence="7">3.1.21.7</ecNumber>
    </recommendedName>
    <alternativeName>
        <fullName evidence="7">Deoxyinosine 3'endonuclease</fullName>
    </alternativeName>
    <alternativeName>
        <fullName evidence="7">Deoxyribonuclease V</fullName>
        <shortName evidence="7">DNase V</shortName>
    </alternativeName>
</protein>
<keyword evidence="9" id="KW-1185">Reference proteome</keyword>
<dbReference type="OrthoDB" id="7885at2157"/>
<dbReference type="PANTHER" id="PTHR28511">
    <property type="entry name" value="ENDONUCLEASE V"/>
    <property type="match status" value="1"/>
</dbReference>
<keyword evidence="5 7" id="KW-0255">Endonuclease</keyword>
<dbReference type="EMBL" id="AP012489">
    <property type="protein sequence ID" value="BAN89860.1"/>
    <property type="molecule type" value="Genomic_DNA"/>
</dbReference>
<dbReference type="Gene3D" id="3.30.2170.10">
    <property type="entry name" value="archaeoglobus fulgidus dsm 4304 superfamily"/>
    <property type="match status" value="1"/>
</dbReference>
<dbReference type="GO" id="GO:0003727">
    <property type="term" value="F:single-stranded RNA binding"/>
    <property type="evidence" value="ECO:0007669"/>
    <property type="project" value="TreeGrafter"/>
</dbReference>
<feature type="site" description="Interaction with target DNA" evidence="7">
    <location>
        <position position="77"/>
    </location>
</feature>
<dbReference type="RefSeq" id="WP_022541137.1">
    <property type="nucleotide sequence ID" value="NC_022521.1"/>
</dbReference>
<dbReference type="Pfam" id="PF04493">
    <property type="entry name" value="Endonuclease_5"/>
    <property type="match status" value="1"/>
</dbReference>
<sequence>MKGHCRFSASKAVKAQLLLRGKVKLESLNIDPRTALGLDASYSERGGVGIGAAVLTSLETLEPVDCKIYISRVCVPYIPGLLAFRELAVMAPAASPLSPKADVVMVDGHGIAHPRRFGIASHVGVILERPSIGVAKRKLTGRLVEEAGVRYVVQNGEKLAVVVGEPPRGVYVSPGHMITLEEAASVAKAAVKPGGWMPEPTRLADRISRAVKTIVKGQTLISYSHTSLCSARLGPGVEDLERPLLKAGIEVE</sequence>
<dbReference type="PATRIC" id="fig|1198449.6.peg.394"/>
<gene>
    <name evidence="7 8" type="primary">nfi</name>
    <name evidence="8" type="ORF">ACAM_0391</name>
</gene>
<name>U3TCU3_9CREN</name>
<comment type="similarity">
    <text evidence="7">Belongs to the endonuclease V family.</text>
</comment>
<evidence type="ECO:0000313" key="9">
    <source>
        <dbReference type="Proteomes" id="UP000016887"/>
    </source>
</evidence>
<dbReference type="CDD" id="cd06559">
    <property type="entry name" value="Endonuclease_V"/>
    <property type="match status" value="1"/>
</dbReference>
<dbReference type="GO" id="GO:0005737">
    <property type="term" value="C:cytoplasm"/>
    <property type="evidence" value="ECO:0007669"/>
    <property type="project" value="UniProtKB-SubCell"/>
</dbReference>
<dbReference type="GO" id="GO:0016891">
    <property type="term" value="F:RNA endonuclease activity producing 5'-phosphomonoesters, hydrolytic mechanism"/>
    <property type="evidence" value="ECO:0007669"/>
    <property type="project" value="TreeGrafter"/>
</dbReference>
<evidence type="ECO:0000313" key="8">
    <source>
        <dbReference type="EMBL" id="BAN89860.1"/>
    </source>
</evidence>
<dbReference type="GO" id="GO:0000287">
    <property type="term" value="F:magnesium ion binding"/>
    <property type="evidence" value="ECO:0007669"/>
    <property type="project" value="UniProtKB-UniRule"/>
</dbReference>
<evidence type="ECO:0000256" key="1">
    <source>
        <dbReference type="ARBA" id="ARBA00001835"/>
    </source>
</evidence>
<comment type="subcellular location">
    <subcellularLocation>
        <location evidence="2 7">Cytoplasm</location>
    </subcellularLocation>
</comment>
<dbReference type="eggNOG" id="arCOG00929">
    <property type="taxonomic scope" value="Archaea"/>
</dbReference>
<evidence type="ECO:0000256" key="2">
    <source>
        <dbReference type="ARBA" id="ARBA00004496"/>
    </source>
</evidence>
<dbReference type="PANTHER" id="PTHR28511:SF1">
    <property type="entry name" value="ENDONUCLEASE V"/>
    <property type="match status" value="1"/>
</dbReference>
<dbReference type="GeneID" id="17109882"/>
<dbReference type="GO" id="GO:0043737">
    <property type="term" value="F:deoxyribonuclease V activity"/>
    <property type="evidence" value="ECO:0007669"/>
    <property type="project" value="UniProtKB-UniRule"/>
</dbReference>
<dbReference type="AlphaFoldDB" id="U3TCU3"/>
<keyword evidence="4 7" id="KW-0540">Nuclease</keyword>
<keyword evidence="7" id="KW-0234">DNA repair</keyword>
<organism evidence="8 9">
    <name type="scientific">Aeropyrum camini SY1 = JCM 12091</name>
    <dbReference type="NCBI Taxonomy" id="1198449"/>
    <lineage>
        <taxon>Archaea</taxon>
        <taxon>Thermoproteota</taxon>
        <taxon>Thermoprotei</taxon>
        <taxon>Desulfurococcales</taxon>
        <taxon>Desulfurococcaceae</taxon>
        <taxon>Aeropyrum</taxon>
    </lineage>
</organism>
<dbReference type="InterPro" id="IPR007581">
    <property type="entry name" value="Endonuclease-V"/>
</dbReference>
<keyword evidence="7" id="KW-0460">Magnesium</keyword>
<keyword evidence="6 7" id="KW-0378">Hydrolase</keyword>
<evidence type="ECO:0000256" key="5">
    <source>
        <dbReference type="ARBA" id="ARBA00022759"/>
    </source>
</evidence>
<feature type="binding site" evidence="7">
    <location>
        <position position="39"/>
    </location>
    <ligand>
        <name>Mg(2+)</name>
        <dbReference type="ChEBI" id="CHEBI:18420"/>
    </ligand>
</feature>
<dbReference type="GO" id="GO:0006281">
    <property type="term" value="P:DNA repair"/>
    <property type="evidence" value="ECO:0007669"/>
    <property type="project" value="UniProtKB-UniRule"/>
</dbReference>
<accession>U3TCU3</accession>
<evidence type="ECO:0000256" key="7">
    <source>
        <dbReference type="HAMAP-Rule" id="MF_00801"/>
    </source>
</evidence>
<feature type="binding site" evidence="7">
    <location>
        <position position="107"/>
    </location>
    <ligand>
        <name>Mg(2+)</name>
        <dbReference type="ChEBI" id="CHEBI:18420"/>
    </ligand>
</feature>
<keyword evidence="7" id="KW-0479">Metal-binding</keyword>
<dbReference type="HAMAP" id="MF_00801">
    <property type="entry name" value="Endonuclease_5"/>
    <property type="match status" value="1"/>
</dbReference>
<keyword evidence="7" id="KW-0227">DNA damage</keyword>
<proteinExistence type="inferred from homology"/>
<evidence type="ECO:0000256" key="4">
    <source>
        <dbReference type="ARBA" id="ARBA00022722"/>
    </source>
</evidence>